<evidence type="ECO:0000256" key="3">
    <source>
        <dbReference type="ARBA" id="ARBA00022777"/>
    </source>
</evidence>
<sequence length="283" mass="30750">MHSLVLQAVYSTSCPCSFSQLIGVCLEGPEYLLICPFCEGGTLAGRHAMLLKKRSPPIATAVLVRQALQVASGMAYLHSQNIMHRDLKSPNILLTAAGDLRISDFGLAKYAPTEKSLLTAETGSYRWMAPEVLRHEPYDRSCDVFSFGMLCWEMLTYSMPFEKLTPVQAAFAVAIDGHRPIIPRFCSTDIAKLLNRCWDKSSEQRPSFDAITLELEAKAKSLSSAVAATAPLAQPERGEAAPAENCEPATTTCGKRSASSGQPATSDMKRPRSVCSELNALAM</sequence>
<dbReference type="InterPro" id="IPR000719">
    <property type="entry name" value="Prot_kinase_dom"/>
</dbReference>
<dbReference type="GO" id="GO:0004674">
    <property type="term" value="F:protein serine/threonine kinase activity"/>
    <property type="evidence" value="ECO:0007669"/>
    <property type="project" value="TreeGrafter"/>
</dbReference>
<evidence type="ECO:0000256" key="2">
    <source>
        <dbReference type="ARBA" id="ARBA00022741"/>
    </source>
</evidence>
<proteinExistence type="predicted"/>
<keyword evidence="4" id="KW-0067">ATP-binding</keyword>
<dbReference type="Gene3D" id="1.10.510.10">
    <property type="entry name" value="Transferase(Phosphotransferase) domain 1"/>
    <property type="match status" value="1"/>
</dbReference>
<organism evidence="7">
    <name type="scientific">Chrysotila carterae</name>
    <name type="common">Marine alga</name>
    <name type="synonym">Syracosphaera carterae</name>
    <dbReference type="NCBI Taxonomy" id="13221"/>
    <lineage>
        <taxon>Eukaryota</taxon>
        <taxon>Haptista</taxon>
        <taxon>Haptophyta</taxon>
        <taxon>Prymnesiophyceae</taxon>
        <taxon>Isochrysidales</taxon>
        <taxon>Isochrysidaceae</taxon>
        <taxon>Chrysotila</taxon>
    </lineage>
</organism>
<dbReference type="EMBL" id="HBIZ01026940">
    <property type="protein sequence ID" value="CAE0764452.1"/>
    <property type="molecule type" value="Transcribed_RNA"/>
</dbReference>
<dbReference type="InterPro" id="IPR051681">
    <property type="entry name" value="Ser/Thr_Kinases-Pseudokinases"/>
</dbReference>
<dbReference type="InterPro" id="IPR001245">
    <property type="entry name" value="Ser-Thr/Tyr_kinase_cat_dom"/>
</dbReference>
<dbReference type="GO" id="GO:0005524">
    <property type="term" value="F:ATP binding"/>
    <property type="evidence" value="ECO:0007669"/>
    <property type="project" value="UniProtKB-KW"/>
</dbReference>
<accession>A0A7S4F014</accession>
<evidence type="ECO:0000256" key="4">
    <source>
        <dbReference type="ARBA" id="ARBA00022840"/>
    </source>
</evidence>
<feature type="region of interest" description="Disordered" evidence="5">
    <location>
        <begin position="231"/>
        <end position="273"/>
    </location>
</feature>
<feature type="compositionally biased region" description="Polar residues" evidence="5">
    <location>
        <begin position="248"/>
        <end position="265"/>
    </location>
</feature>
<evidence type="ECO:0000256" key="5">
    <source>
        <dbReference type="SAM" id="MobiDB-lite"/>
    </source>
</evidence>
<dbReference type="InterPro" id="IPR011009">
    <property type="entry name" value="Kinase-like_dom_sf"/>
</dbReference>
<dbReference type="CDD" id="cd13999">
    <property type="entry name" value="STKc_MAP3K-like"/>
    <property type="match status" value="1"/>
</dbReference>
<dbReference type="PROSITE" id="PS50011">
    <property type="entry name" value="PROTEIN_KINASE_DOM"/>
    <property type="match status" value="1"/>
</dbReference>
<keyword evidence="3" id="KW-0418">Kinase</keyword>
<dbReference type="PROSITE" id="PS00108">
    <property type="entry name" value="PROTEIN_KINASE_ST"/>
    <property type="match status" value="1"/>
</dbReference>
<dbReference type="PANTHER" id="PTHR44329:SF288">
    <property type="entry name" value="MITOGEN-ACTIVATED PROTEIN KINASE KINASE KINASE 20"/>
    <property type="match status" value="1"/>
</dbReference>
<dbReference type="PANTHER" id="PTHR44329">
    <property type="entry name" value="SERINE/THREONINE-PROTEIN KINASE TNNI3K-RELATED"/>
    <property type="match status" value="1"/>
</dbReference>
<keyword evidence="1" id="KW-0808">Transferase</keyword>
<dbReference type="AlphaFoldDB" id="A0A7S4F014"/>
<keyword evidence="2" id="KW-0547">Nucleotide-binding</keyword>
<protein>
    <recommendedName>
        <fullName evidence="6">Protein kinase domain-containing protein</fullName>
    </recommendedName>
</protein>
<name>A0A7S4F014_CHRCT</name>
<evidence type="ECO:0000256" key="1">
    <source>
        <dbReference type="ARBA" id="ARBA00022679"/>
    </source>
</evidence>
<reference evidence="7" key="1">
    <citation type="submission" date="2021-01" db="EMBL/GenBank/DDBJ databases">
        <authorList>
            <person name="Corre E."/>
            <person name="Pelletier E."/>
            <person name="Niang G."/>
            <person name="Scheremetjew M."/>
            <person name="Finn R."/>
            <person name="Kale V."/>
            <person name="Holt S."/>
            <person name="Cochrane G."/>
            <person name="Meng A."/>
            <person name="Brown T."/>
            <person name="Cohen L."/>
        </authorList>
    </citation>
    <scope>NUCLEOTIDE SEQUENCE</scope>
    <source>
        <strain evidence="7">CCMP645</strain>
    </source>
</reference>
<dbReference type="Pfam" id="PF07714">
    <property type="entry name" value="PK_Tyr_Ser-Thr"/>
    <property type="match status" value="1"/>
</dbReference>
<dbReference type="InterPro" id="IPR008271">
    <property type="entry name" value="Ser/Thr_kinase_AS"/>
</dbReference>
<evidence type="ECO:0000259" key="6">
    <source>
        <dbReference type="PROSITE" id="PS50011"/>
    </source>
</evidence>
<gene>
    <name evidence="7" type="ORF">PCAR00345_LOCUS17064</name>
</gene>
<evidence type="ECO:0000313" key="7">
    <source>
        <dbReference type="EMBL" id="CAE0764452.1"/>
    </source>
</evidence>
<dbReference type="SMART" id="SM00220">
    <property type="entry name" value="S_TKc"/>
    <property type="match status" value="1"/>
</dbReference>
<dbReference type="PRINTS" id="PR00109">
    <property type="entry name" value="TYRKINASE"/>
</dbReference>
<dbReference type="SUPFAM" id="SSF56112">
    <property type="entry name" value="Protein kinase-like (PK-like)"/>
    <property type="match status" value="1"/>
</dbReference>
<feature type="domain" description="Protein kinase" evidence="6">
    <location>
        <begin position="1"/>
        <end position="222"/>
    </location>
</feature>